<sequence length="351" mass="39223">MMGLDRTVADLALGNGSVVSLTCAVTPSDWNDALEYASRSPLILPALGIHPWNLVDVMADGIEIHDNCEDINLEKCIDWDWLTDLETLLSRHPRLLVGEIGLCKKARFVRYYPKEKGGQAAALRLQRLVFTKQLELAAKYSRPVTVHCVDAHGILMEVMWEIFRRATNYSGVEEEREREGTLKRRRRAFPPAIAMHSFTGTAHHVNEILAFERALLSQGEETGNSGGKRPRFTTNRQRNECPIDHSEPLPCEDYAKAQDILFYFGFSHSVNHLMCTSEKARRRAAEAVRSVPSERLLVESDVHASIDVTLGTAGAVAYAAYVRGERIEDLAERSVDNGLRFLSTLGSITSS</sequence>
<dbReference type="Proteomes" id="UP001530377">
    <property type="component" value="Unassembled WGS sequence"/>
</dbReference>
<dbReference type="PANTHER" id="PTHR47345">
    <property type="entry name" value="CUT9-INTERACTING PROTEIN SCN1"/>
    <property type="match status" value="1"/>
</dbReference>
<reference evidence="2 3" key="1">
    <citation type="submission" date="2024-10" db="EMBL/GenBank/DDBJ databases">
        <title>Updated reference genomes for cyclostephanoid diatoms.</title>
        <authorList>
            <person name="Roberts W.R."/>
            <person name="Alverson A.J."/>
        </authorList>
    </citation>
    <scope>NUCLEOTIDE SEQUENCE [LARGE SCALE GENOMIC DNA]</scope>
    <source>
        <strain evidence="2 3">AJA228-03</strain>
    </source>
</reference>
<dbReference type="SUPFAM" id="SSF51556">
    <property type="entry name" value="Metallo-dependent hydrolases"/>
    <property type="match status" value="1"/>
</dbReference>
<evidence type="ECO:0000313" key="3">
    <source>
        <dbReference type="Proteomes" id="UP001530377"/>
    </source>
</evidence>
<name>A0ABD3RAV4_9STRA</name>
<proteinExistence type="predicted"/>
<dbReference type="InterPro" id="IPR053044">
    <property type="entry name" value="Metallo-hydrolase/TatD-type"/>
</dbReference>
<comment type="caution">
    <text evidence="2">The sequence shown here is derived from an EMBL/GenBank/DDBJ whole genome shotgun (WGS) entry which is preliminary data.</text>
</comment>
<accession>A0ABD3RAV4</accession>
<dbReference type="InterPro" id="IPR001130">
    <property type="entry name" value="TatD-like"/>
</dbReference>
<gene>
    <name evidence="2" type="ORF">ACHAXA_003066</name>
</gene>
<organism evidence="2 3">
    <name type="scientific">Cyclostephanos tholiformis</name>
    <dbReference type="NCBI Taxonomy" id="382380"/>
    <lineage>
        <taxon>Eukaryota</taxon>
        <taxon>Sar</taxon>
        <taxon>Stramenopiles</taxon>
        <taxon>Ochrophyta</taxon>
        <taxon>Bacillariophyta</taxon>
        <taxon>Coscinodiscophyceae</taxon>
        <taxon>Thalassiosirophycidae</taxon>
        <taxon>Stephanodiscales</taxon>
        <taxon>Stephanodiscaceae</taxon>
        <taxon>Cyclostephanos</taxon>
    </lineage>
</organism>
<dbReference type="Pfam" id="PF01026">
    <property type="entry name" value="TatD_DNase"/>
    <property type="match status" value="1"/>
</dbReference>
<evidence type="ECO:0000313" key="2">
    <source>
        <dbReference type="EMBL" id="KAL3810093.1"/>
    </source>
</evidence>
<dbReference type="InterPro" id="IPR032466">
    <property type="entry name" value="Metal_Hydrolase"/>
</dbReference>
<dbReference type="AlphaFoldDB" id="A0ABD3RAV4"/>
<protein>
    <recommendedName>
        <fullName evidence="4">TatD related DNase</fullName>
    </recommendedName>
</protein>
<evidence type="ECO:0000256" key="1">
    <source>
        <dbReference type="SAM" id="MobiDB-lite"/>
    </source>
</evidence>
<feature type="region of interest" description="Disordered" evidence="1">
    <location>
        <begin position="220"/>
        <end position="241"/>
    </location>
</feature>
<keyword evidence="3" id="KW-1185">Reference proteome</keyword>
<dbReference type="EMBL" id="JALLPB020000353">
    <property type="protein sequence ID" value="KAL3810093.1"/>
    <property type="molecule type" value="Genomic_DNA"/>
</dbReference>
<dbReference type="Gene3D" id="3.20.20.140">
    <property type="entry name" value="Metal-dependent hydrolases"/>
    <property type="match status" value="2"/>
</dbReference>
<dbReference type="PANTHER" id="PTHR47345:SF1">
    <property type="entry name" value="CUT9-INTERACTING PROTEIN SCN1"/>
    <property type="match status" value="1"/>
</dbReference>
<evidence type="ECO:0008006" key="4">
    <source>
        <dbReference type="Google" id="ProtNLM"/>
    </source>
</evidence>